<evidence type="ECO:0000256" key="2">
    <source>
        <dbReference type="ARBA" id="ARBA00022741"/>
    </source>
</evidence>
<accession>A0A1J5DMG5</accession>
<dbReference type="GO" id="GO:0005886">
    <property type="term" value="C:plasma membrane"/>
    <property type="evidence" value="ECO:0007669"/>
    <property type="project" value="TreeGrafter"/>
</dbReference>
<gene>
    <name evidence="5" type="ORF">AUJ95_08455</name>
</gene>
<comment type="similarity">
    <text evidence="1">Belongs to the GSP E family.</text>
</comment>
<organism evidence="5 6">
    <name type="scientific">Candidatus Desantisbacteria bacterium CG2_30_40_21</name>
    <dbReference type="NCBI Taxonomy" id="1817895"/>
    <lineage>
        <taxon>Bacteria</taxon>
        <taxon>Candidatus Desantisiibacteriota</taxon>
    </lineage>
</organism>
<dbReference type="InterPro" id="IPR027417">
    <property type="entry name" value="P-loop_NTPase"/>
</dbReference>
<dbReference type="SUPFAM" id="SSF52540">
    <property type="entry name" value="P-loop containing nucleoside triphosphate hydrolases"/>
    <property type="match status" value="1"/>
</dbReference>
<keyword evidence="2" id="KW-0547">Nucleotide-binding</keyword>
<dbReference type="Proteomes" id="UP000183085">
    <property type="component" value="Unassembled WGS sequence"/>
</dbReference>
<evidence type="ECO:0000259" key="4">
    <source>
        <dbReference type="PROSITE" id="PS00662"/>
    </source>
</evidence>
<evidence type="ECO:0000256" key="1">
    <source>
        <dbReference type="ARBA" id="ARBA00006611"/>
    </source>
</evidence>
<evidence type="ECO:0000313" key="6">
    <source>
        <dbReference type="Proteomes" id="UP000183085"/>
    </source>
</evidence>
<dbReference type="InterPro" id="IPR001482">
    <property type="entry name" value="T2SS/T4SS_dom"/>
</dbReference>
<proteinExistence type="inferred from homology"/>
<protein>
    <recommendedName>
        <fullName evidence="4">Bacterial type II secretion system protein E domain-containing protein</fullName>
    </recommendedName>
</protein>
<dbReference type="Pfam" id="PF00437">
    <property type="entry name" value="T2SSE"/>
    <property type="match status" value="1"/>
</dbReference>
<dbReference type="PROSITE" id="PS00662">
    <property type="entry name" value="T2SP_E"/>
    <property type="match status" value="1"/>
</dbReference>
<dbReference type="STRING" id="1817895.AUJ95_08455"/>
<dbReference type="PANTHER" id="PTHR30258">
    <property type="entry name" value="TYPE II SECRETION SYSTEM PROTEIN GSPE-RELATED"/>
    <property type="match status" value="1"/>
</dbReference>
<dbReference type="GO" id="GO:0005524">
    <property type="term" value="F:ATP binding"/>
    <property type="evidence" value="ECO:0007669"/>
    <property type="project" value="UniProtKB-KW"/>
</dbReference>
<evidence type="ECO:0000256" key="3">
    <source>
        <dbReference type="ARBA" id="ARBA00022840"/>
    </source>
</evidence>
<sequence length="124" mass="13892">MQKTRDTIEDPVEYRLKGINQIEVKPAIGLDFKTILPSILRQDPDVILIGEIRDEETAKVAIDAALTGHLVFATLHTNDAVSTIIRLLNLGIKGQTKHHRQECLCYTFCPLMSGIRGVENIQQN</sequence>
<dbReference type="AlphaFoldDB" id="A0A1J5DMG5"/>
<dbReference type="Gene3D" id="3.40.50.300">
    <property type="entry name" value="P-loop containing nucleotide triphosphate hydrolases"/>
    <property type="match status" value="1"/>
</dbReference>
<dbReference type="EMBL" id="MNYI01000217">
    <property type="protein sequence ID" value="OIP37252.1"/>
    <property type="molecule type" value="Genomic_DNA"/>
</dbReference>
<name>A0A1J5DMG5_9BACT</name>
<dbReference type="GO" id="GO:0016887">
    <property type="term" value="F:ATP hydrolysis activity"/>
    <property type="evidence" value="ECO:0007669"/>
    <property type="project" value="TreeGrafter"/>
</dbReference>
<comment type="caution">
    <text evidence="5">The sequence shown here is derived from an EMBL/GenBank/DDBJ whole genome shotgun (WGS) entry which is preliminary data.</text>
</comment>
<evidence type="ECO:0000313" key="5">
    <source>
        <dbReference type="EMBL" id="OIP37252.1"/>
    </source>
</evidence>
<dbReference type="PANTHER" id="PTHR30258:SF2">
    <property type="entry name" value="COMG OPERON PROTEIN 1"/>
    <property type="match status" value="1"/>
</dbReference>
<feature type="domain" description="Bacterial type II secretion system protein E" evidence="4">
    <location>
        <begin position="40"/>
        <end position="54"/>
    </location>
</feature>
<reference evidence="5 6" key="1">
    <citation type="journal article" date="2016" name="Environ. Microbiol.">
        <title>Genomic resolution of a cold subsurface aquifer community provides metabolic insights for novel microbes adapted to high CO concentrations.</title>
        <authorList>
            <person name="Probst A.J."/>
            <person name="Castelle C.J."/>
            <person name="Singh A."/>
            <person name="Brown C.T."/>
            <person name="Anantharaman K."/>
            <person name="Sharon I."/>
            <person name="Hug L.A."/>
            <person name="Burstein D."/>
            <person name="Emerson J.B."/>
            <person name="Thomas B.C."/>
            <person name="Banfield J.F."/>
        </authorList>
    </citation>
    <scope>NUCLEOTIDE SEQUENCE [LARGE SCALE GENOMIC DNA]</scope>
    <source>
        <strain evidence="5">CG2_30_40_21</strain>
    </source>
</reference>
<keyword evidence="3" id="KW-0067">ATP-binding</keyword>